<dbReference type="InterPro" id="IPR055414">
    <property type="entry name" value="LRR_R13L4/SHOC2-like"/>
</dbReference>
<dbReference type="InterPro" id="IPR058192">
    <property type="entry name" value="WHD_ROQ1-like"/>
</dbReference>
<gene>
    <name evidence="7" type="ORF">EUGRSUZ_L01088</name>
</gene>
<name>A0A058ZUY6_EUCGR</name>
<keyword evidence="8" id="KW-1185">Reference proteome</keyword>
<keyword evidence="2" id="KW-0677">Repeat</keyword>
<dbReference type="Pfam" id="PF00931">
    <property type="entry name" value="NB-ARC"/>
    <property type="match status" value="1"/>
</dbReference>
<dbReference type="Gene3D" id="1.10.8.430">
    <property type="entry name" value="Helical domain of apoptotic protease-activating factors"/>
    <property type="match status" value="1"/>
</dbReference>
<evidence type="ECO:0000256" key="2">
    <source>
        <dbReference type="ARBA" id="ARBA00022737"/>
    </source>
</evidence>
<accession>A0A058ZUY6</accession>
<dbReference type="InterPro" id="IPR042197">
    <property type="entry name" value="Apaf_helical"/>
</dbReference>
<evidence type="ECO:0000256" key="1">
    <source>
        <dbReference type="ARBA" id="ARBA00022614"/>
    </source>
</evidence>
<feature type="domain" description="TIR" evidence="5">
    <location>
        <begin position="27"/>
        <end position="195"/>
    </location>
</feature>
<dbReference type="InterPro" id="IPR032675">
    <property type="entry name" value="LRR_dom_sf"/>
</dbReference>
<dbReference type="SMART" id="SM00255">
    <property type="entry name" value="TIR"/>
    <property type="match status" value="1"/>
</dbReference>
<dbReference type="Gene3D" id="3.40.50.300">
    <property type="entry name" value="P-loop containing nucleotide triphosphate hydrolases"/>
    <property type="match status" value="1"/>
</dbReference>
<dbReference type="InterPro" id="IPR000157">
    <property type="entry name" value="TIR_dom"/>
</dbReference>
<evidence type="ECO:0000256" key="4">
    <source>
        <dbReference type="ARBA" id="ARBA00023027"/>
    </source>
</evidence>
<evidence type="ECO:0000256" key="3">
    <source>
        <dbReference type="ARBA" id="ARBA00022821"/>
    </source>
</evidence>
<dbReference type="Gene3D" id="3.80.10.10">
    <property type="entry name" value="Ribonuclease Inhibitor"/>
    <property type="match status" value="2"/>
</dbReference>
<dbReference type="InParanoid" id="A0A058ZUY6"/>
<dbReference type="InterPro" id="IPR036390">
    <property type="entry name" value="WH_DNA-bd_sf"/>
</dbReference>
<dbReference type="Pfam" id="PF01582">
    <property type="entry name" value="TIR"/>
    <property type="match status" value="1"/>
</dbReference>
<dbReference type="GO" id="GO:0006952">
    <property type="term" value="P:defense response"/>
    <property type="evidence" value="ECO:0007669"/>
    <property type="project" value="UniProtKB-KW"/>
</dbReference>
<dbReference type="Pfam" id="PF23282">
    <property type="entry name" value="WHD_ROQ1"/>
    <property type="match status" value="1"/>
</dbReference>
<dbReference type="InterPro" id="IPR027417">
    <property type="entry name" value="P-loop_NTPase"/>
</dbReference>
<dbReference type="GO" id="GO:0051707">
    <property type="term" value="P:response to other organism"/>
    <property type="evidence" value="ECO:0007669"/>
    <property type="project" value="UniProtKB-ARBA"/>
</dbReference>
<dbReference type="Proteomes" id="UP000030711">
    <property type="component" value="Unassembled WGS sequence"/>
</dbReference>
<dbReference type="InterPro" id="IPR044974">
    <property type="entry name" value="Disease_R_plants"/>
</dbReference>
<proteinExistence type="predicted"/>
<dbReference type="PROSITE" id="PS50104">
    <property type="entry name" value="TIR"/>
    <property type="match status" value="1"/>
</dbReference>
<dbReference type="Gene3D" id="3.40.50.10140">
    <property type="entry name" value="Toll/interleukin-1 receptor homology (TIR) domain"/>
    <property type="match status" value="1"/>
</dbReference>
<keyword evidence="4" id="KW-0520">NAD</keyword>
<dbReference type="PANTHER" id="PTHR11017">
    <property type="entry name" value="LEUCINE-RICH REPEAT-CONTAINING PROTEIN"/>
    <property type="match status" value="1"/>
</dbReference>
<dbReference type="Gramene" id="KCW45259">
    <property type="protein sequence ID" value="KCW45259"/>
    <property type="gene ID" value="EUGRSUZ_L01088"/>
</dbReference>
<dbReference type="PANTHER" id="PTHR11017:SF570">
    <property type="entry name" value="DISEASE RESISTANCE PROTEIN (TIR-NBS CLASS)-RELATED"/>
    <property type="match status" value="1"/>
</dbReference>
<dbReference type="PRINTS" id="PR00364">
    <property type="entry name" value="DISEASERSIST"/>
</dbReference>
<dbReference type="SUPFAM" id="SSF52540">
    <property type="entry name" value="P-loop containing nucleoside triphosphate hydrolases"/>
    <property type="match status" value="1"/>
</dbReference>
<dbReference type="FunFam" id="3.40.50.10140:FF:000007">
    <property type="entry name" value="Disease resistance protein (TIR-NBS-LRR class)"/>
    <property type="match status" value="1"/>
</dbReference>
<keyword evidence="1" id="KW-0433">Leucine-rich repeat</keyword>
<reference evidence="7" key="1">
    <citation type="submission" date="2013-07" db="EMBL/GenBank/DDBJ databases">
        <title>The genome of Eucalyptus grandis.</title>
        <authorList>
            <person name="Schmutz J."/>
            <person name="Hayes R."/>
            <person name="Myburg A."/>
            <person name="Tuskan G."/>
            <person name="Grattapaglia D."/>
            <person name="Rokhsar D.S."/>
        </authorList>
    </citation>
    <scope>NUCLEOTIDE SEQUENCE</scope>
    <source>
        <tissue evidence="7">Leaf extractions</tissue>
    </source>
</reference>
<dbReference type="Pfam" id="PF23598">
    <property type="entry name" value="LRR_14"/>
    <property type="match status" value="1"/>
</dbReference>
<evidence type="ECO:0000313" key="7">
    <source>
        <dbReference type="EMBL" id="KCW45259.1"/>
    </source>
</evidence>
<dbReference type="SUPFAM" id="SSF46785">
    <property type="entry name" value="Winged helix' DNA-binding domain"/>
    <property type="match status" value="1"/>
</dbReference>
<dbReference type="EMBL" id="MU848354">
    <property type="protein sequence ID" value="KAK2632781.1"/>
    <property type="molecule type" value="Genomic_DNA"/>
</dbReference>
<dbReference type="GO" id="GO:0043531">
    <property type="term" value="F:ADP binding"/>
    <property type="evidence" value="ECO:0007669"/>
    <property type="project" value="InterPro"/>
</dbReference>
<dbReference type="SUPFAM" id="SSF52200">
    <property type="entry name" value="Toll/Interleukin receptor TIR domain"/>
    <property type="match status" value="1"/>
</dbReference>
<dbReference type="GO" id="GO:0007165">
    <property type="term" value="P:signal transduction"/>
    <property type="evidence" value="ECO:0007669"/>
    <property type="project" value="InterPro"/>
</dbReference>
<reference evidence="6" key="2">
    <citation type="journal article" date="2014" name="Nature">
        <title>The genome of Eucalyptus grandis.</title>
        <authorList>
            <person name="Myburg A.A."/>
            <person name="Grattapaglia D."/>
            <person name="Tuskan G.A."/>
            <person name="Hellsten U."/>
            <person name="Hayes R.D."/>
            <person name="Grimwood J."/>
            <person name="Jenkins J."/>
            <person name="Lindquist E."/>
            <person name="Tice H."/>
            <person name="Bauer D."/>
            <person name="Goodstein D.M."/>
            <person name="Dubchak I."/>
            <person name="Poliakov A."/>
            <person name="Mizrachi E."/>
            <person name="Kullan A.R."/>
            <person name="Hussey S.G."/>
            <person name="Pinard D."/>
            <person name="van der Merwe K."/>
            <person name="Singh P."/>
            <person name="van Jaarsveld I."/>
            <person name="Silva-Junior O.B."/>
            <person name="Togawa R.C."/>
            <person name="Pappas M.R."/>
            <person name="Faria D.A."/>
            <person name="Sansaloni C.P."/>
            <person name="Petroli C.D."/>
            <person name="Yang X."/>
            <person name="Ranjan P."/>
            <person name="Tschaplinski T.J."/>
            <person name="Ye C.Y."/>
            <person name="Li T."/>
            <person name="Sterck L."/>
            <person name="Vanneste K."/>
            <person name="Murat F."/>
            <person name="Soler M."/>
            <person name="Clemente H.S."/>
            <person name="Saidi N."/>
            <person name="Cassan-Wang H."/>
            <person name="Dunand C."/>
            <person name="Hefer C.A."/>
            <person name="Bornberg-Bauer E."/>
            <person name="Kersting A.R."/>
            <person name="Vining K."/>
            <person name="Amarasinghe V."/>
            <person name="Ranik M."/>
            <person name="Naithani S."/>
            <person name="Elser J."/>
            <person name="Boyd A.E."/>
            <person name="Liston A."/>
            <person name="Spatafora J.W."/>
            <person name="Dharmwardhana P."/>
            <person name="Raja R."/>
            <person name="Sullivan C."/>
            <person name="Romanel E."/>
            <person name="Alves-Ferreira M."/>
            <person name="Kulheim C."/>
            <person name="Foley W."/>
            <person name="Carocha V."/>
            <person name="Paiva J."/>
            <person name="Kudrna D."/>
            <person name="Brommonschenkel S.H."/>
            <person name="Pasquali G."/>
            <person name="Byrne M."/>
            <person name="Rigault P."/>
            <person name="Tibbits J."/>
            <person name="Spokevicius A."/>
            <person name="Jones R.C."/>
            <person name="Steane D.A."/>
            <person name="Vaillancourt R.E."/>
            <person name="Potts B.M."/>
            <person name="Joubert F."/>
            <person name="Barry K."/>
            <person name="Pappas G.J."/>
            <person name="Strauss S.H."/>
            <person name="Jaiswal P."/>
            <person name="Grima-Pettenati J."/>
            <person name="Salse J."/>
            <person name="Van de Peer Y."/>
            <person name="Rokhsar D.S."/>
            <person name="Schmutz J."/>
        </authorList>
    </citation>
    <scope>NUCLEOTIDE SEQUENCE</scope>
    <source>
        <tissue evidence="6">Leaf extractions</tissue>
    </source>
</reference>
<dbReference type="AlphaFoldDB" id="A0A058ZUY6"/>
<evidence type="ECO:0000259" key="5">
    <source>
        <dbReference type="PROSITE" id="PS50104"/>
    </source>
</evidence>
<evidence type="ECO:0000313" key="6">
    <source>
        <dbReference type="EMBL" id="KAK2632781.1"/>
    </source>
</evidence>
<reference evidence="6" key="3">
    <citation type="submission" date="2023-04" db="EMBL/GenBank/DDBJ databases">
        <title>WGS assembly of Eucalyptus grandis.</title>
        <authorList>
            <person name="Myburg A."/>
            <person name="Grattapaglia D."/>
            <person name="Tuskan G."/>
            <person name="Hellsten U."/>
            <person name="Hayes R."/>
            <person name="Grimwood J."/>
            <person name="Jenkins J."/>
            <person name="Lindquist E."/>
            <person name="Tice H."/>
            <person name="Bauer D."/>
            <person name="Goodstein D."/>
            <person name="Dubchak I."/>
            <person name="Poliakov A."/>
            <person name="Mizrachi E."/>
            <person name="Kullan A."/>
            <person name="Hussey S."/>
            <person name="Pinard D."/>
            <person name="Van D."/>
            <person name="Singh P."/>
            <person name="Van J."/>
            <person name="Silva-Junior O."/>
            <person name="Togawa R."/>
            <person name="Pappas M."/>
            <person name="Faria D."/>
            <person name="Sansaloni C."/>
            <person name="Petroli C."/>
            <person name="Yang X."/>
            <person name="Ranjan P."/>
            <person name="Tschaplinski T."/>
            <person name="Ye C."/>
            <person name="Li T."/>
            <person name="Sterck L."/>
            <person name="Vanneste K."/>
            <person name="Murat F."/>
            <person name="Soler M."/>
            <person name="Clemente H."/>
            <person name="Saidi N."/>
            <person name="Cassan-Wang H."/>
            <person name="Dunand C."/>
            <person name="Hefer C."/>
            <person name="Bornberg-Bauer E."/>
            <person name="Kersting A."/>
            <person name="Vining K."/>
            <person name="Amarasinghe V."/>
            <person name="Ranik M."/>
            <person name="Naithani S."/>
            <person name="Elser J."/>
            <person name="Boyd A."/>
            <person name="Liston A."/>
            <person name="Spatafora J."/>
            <person name="Dharmwardhana P."/>
            <person name="Raja R."/>
            <person name="Sullivan C."/>
            <person name="Romanel E."/>
            <person name="Alves-Ferreira M."/>
            <person name="Kulheim C."/>
            <person name="Foley W."/>
            <person name="Carocha V."/>
            <person name="Paiva J."/>
            <person name="Kudrna D."/>
            <person name="Brommonschenkel S."/>
            <person name="Pasquali G."/>
            <person name="Byrne M."/>
            <person name="Rigault P."/>
            <person name="Tibbits J."/>
            <person name="Spokevicius A."/>
            <person name="Jones R."/>
            <person name="Steane D."/>
            <person name="Vaillancourt R."/>
            <person name="Potts B."/>
            <person name="Joubert F."/>
            <person name="Barry K."/>
            <person name="Pappas G."/>
            <person name="Strauss S."/>
            <person name="Jaiswal P."/>
            <person name="Grima-Pettenati J."/>
            <person name="Salse J."/>
            <person name="Van D."/>
            <person name="Rokhsar D."/>
            <person name="Schmutz J."/>
        </authorList>
    </citation>
    <scope>NUCLEOTIDE SEQUENCE</scope>
    <source>
        <tissue evidence="6">Leaf extractions</tissue>
    </source>
</reference>
<dbReference type="SUPFAM" id="SSF52058">
    <property type="entry name" value="L domain-like"/>
    <property type="match status" value="2"/>
</dbReference>
<reference evidence="6" key="4">
    <citation type="submission" date="2023-07" db="EMBL/GenBank/DDBJ databases">
        <authorList>
            <person name="Myburg A.A."/>
            <person name="Grattapaglia D."/>
            <person name="Tuskan G.A."/>
            <person name="Hellsten U."/>
            <person name="Hayes R.D."/>
            <person name="Grimwood J."/>
            <person name="Jenkins J."/>
            <person name="Lindquist E."/>
            <person name="Tice H."/>
            <person name="Bauer D."/>
            <person name="Goodstein D.M."/>
            <person name="Dubchak I."/>
            <person name="Poliakov A."/>
            <person name="Mizrachi E."/>
            <person name="Kullan A.R."/>
            <person name="Hussey S.G."/>
            <person name="Pinard D."/>
            <person name="Van D.M."/>
            <person name="Singh P."/>
            <person name="Van J.I."/>
            <person name="Silva-Junior O.B."/>
            <person name="Togawa R.C."/>
            <person name="Pappas M.R."/>
            <person name="Faria D.A."/>
            <person name="Sansaloni C.P."/>
            <person name="Petroli C.D."/>
            <person name="Yang X."/>
            <person name="Ranjan P."/>
            <person name="Tschaplinski T.J."/>
            <person name="Ye C.Y."/>
            <person name="Li T."/>
            <person name="Sterck L."/>
            <person name="Vanneste K."/>
            <person name="Murat F."/>
            <person name="Soler M."/>
            <person name="Clemente H.S."/>
            <person name="Saidi N."/>
            <person name="Cassan-Wang H."/>
            <person name="Dunand C."/>
            <person name="Hefer C.A."/>
            <person name="Bornberg-Bauer E."/>
            <person name="Kersting A.R."/>
            <person name="Vining K."/>
            <person name="Amarasinghe V."/>
            <person name="Ranik M."/>
            <person name="Naithani S."/>
            <person name="Elser J."/>
            <person name="Boyd A.E."/>
            <person name="Liston A."/>
            <person name="Spatafora J.W."/>
            <person name="Dharmwardhana P."/>
            <person name="Raja R."/>
            <person name="Sullivan C."/>
            <person name="Romanel E."/>
            <person name="Alves-Ferreira M."/>
            <person name="Kulheim C."/>
            <person name="Foley W."/>
            <person name="Carocha V."/>
            <person name="Paiva J."/>
            <person name="Kudrna D."/>
            <person name="Brommonschenkel S.H."/>
            <person name="Pasquali G."/>
            <person name="Byrne M."/>
            <person name="Rigault P."/>
            <person name="Tibbits J."/>
            <person name="Spokevicius A."/>
            <person name="Jones R.C."/>
            <person name="Steane D.A."/>
            <person name="Vaillancourt R.E."/>
            <person name="Potts B.M."/>
            <person name="Joubert F."/>
            <person name="Barry K."/>
            <person name="Pappas G.J."/>
            <person name="Strauss S.H."/>
            <person name="Jaiswal P."/>
            <person name="Grima-Pettenati J."/>
            <person name="Salse J."/>
            <person name="Van D.P."/>
            <person name="Rokhsar D.S."/>
            <person name="Schmutz J."/>
        </authorList>
    </citation>
    <scope>NUCLEOTIDE SEQUENCE</scope>
    <source>
        <tissue evidence="6">Leaf extractions</tissue>
    </source>
</reference>
<dbReference type="InterPro" id="IPR002182">
    <property type="entry name" value="NB-ARC"/>
</dbReference>
<keyword evidence="3" id="KW-0611">Plant defense</keyword>
<dbReference type="EMBL" id="KK198869">
    <property type="protein sequence ID" value="KCW45259.1"/>
    <property type="molecule type" value="Genomic_DNA"/>
</dbReference>
<sequence>MQPSPQSPPPAAVTTTSWNLSSTSSRTNYDVFLSFRGPDTRKQFTDCLYHALRGARIDVFIDDKDLCPGEEIDNALNESIKQSKMSIPIISKDYASSRSCLMELAQMVECKKEDNQLIVPIFYDVVPADLKHLRGCVEESFRKHEERGIDHKDIAKWRQALQEIAKMKGYDLLNKYNGYHGELINKVVSDVEQFLKTNDLVITDGLVGIEPHVRKAMEICNKDVHVLKICGMPGVGKTTLAKFVYNKIHHLFEGCSFLEIPKDVESNELMRLQEKLISDLRKQERRTLSTPDQGTKVIAHSFNKMRVLIFIDDVRHFDQIKHLVGNLSWFGLGSRILMTVGRTDILDDYPSEVADKYKVEPMNDHQALLLFQKHAFVEDPLEERSEYDSLSRDIVKIIKGLPLAIVITASYLRSRKGRMAIWLDTFRWLQGNQAETVRQAFKVSYDSLEKGTRQIFLDIACFFSGMDERIASCMWSAWYYPSREIESLCDLCLVEIGENHELWMHSQLREFGREIVMAEGDWPWKRSRIWNHTDALSALSALKRKESAKNVEALALTFDEGQSERFRCEGFGHHWSLRFLRLDQATIGGNFQDALSNLRWLDWQGCSEISELLILHLKNLAILDLSRSSVTGESQVWGQILEKANKLKVLKLSRCCHLCNPPDFRASMYLERLVLEGCSLLPRIGRSVGSLKHLVSLNLKFCKFVKDLPEELCYLKTLKELLIDGTSICMIHFLPDSMEQLEILSACQCESLARISDSIGQLKSLTYLGLDGAAIDRLPNSIKSLKKLQRLLLGNCHKLHELPYSIGNLESLEIMDLSSTMIARLPWSVKNLKKLRVLKMENSHLRKFPKEIKNLDKLEEIDLSQCKNLKGSIRCDMKGLSSLKILRLSSTKTSGLPWSDDKYCHRQTLSSLSLLQRLDLSECDQVRALPILPSDLSNLKLLELLKISDCTVKTLDGLENMLRLRKLTLFRCPSLSKLPDREKYKFEIDMRNY</sequence>
<protein>
    <recommendedName>
        <fullName evidence="5">TIR domain-containing protein</fullName>
    </recommendedName>
</protein>
<dbReference type="InterPro" id="IPR035897">
    <property type="entry name" value="Toll_tir_struct_dom_sf"/>
</dbReference>
<evidence type="ECO:0000313" key="8">
    <source>
        <dbReference type="Proteomes" id="UP000030711"/>
    </source>
</evidence>
<organism evidence="7">
    <name type="scientific">Eucalyptus grandis</name>
    <name type="common">Flooded gum</name>
    <dbReference type="NCBI Taxonomy" id="71139"/>
    <lineage>
        <taxon>Eukaryota</taxon>
        <taxon>Viridiplantae</taxon>
        <taxon>Streptophyta</taxon>
        <taxon>Embryophyta</taxon>
        <taxon>Tracheophyta</taxon>
        <taxon>Spermatophyta</taxon>
        <taxon>Magnoliopsida</taxon>
        <taxon>eudicotyledons</taxon>
        <taxon>Gunneridae</taxon>
        <taxon>Pentapetalae</taxon>
        <taxon>rosids</taxon>
        <taxon>malvids</taxon>
        <taxon>Myrtales</taxon>
        <taxon>Myrtaceae</taxon>
        <taxon>Myrtoideae</taxon>
        <taxon>Eucalypteae</taxon>
        <taxon>Eucalyptus</taxon>
    </lineage>
</organism>